<keyword evidence="1" id="KW-0802">TPR repeat</keyword>
<name>A0AAW6C9P4_FLAPL</name>
<gene>
    <name evidence="3" type="ORF">PNE06_03490</name>
</gene>
<dbReference type="AlphaFoldDB" id="A0AAW6C9P4"/>
<dbReference type="Proteomes" id="UP001211173">
    <property type="component" value="Unassembled WGS sequence"/>
</dbReference>
<dbReference type="InterPro" id="IPR011990">
    <property type="entry name" value="TPR-like_helical_dom_sf"/>
</dbReference>
<dbReference type="RefSeq" id="WP_195325252.1">
    <property type="nucleotide sequence ID" value="NZ_JADMVZ010000006.1"/>
</dbReference>
<dbReference type="InterPro" id="IPR019734">
    <property type="entry name" value="TPR_rpt"/>
</dbReference>
<dbReference type="EMBL" id="JAQLWV010000004">
    <property type="protein sequence ID" value="MDB7932133.1"/>
    <property type="molecule type" value="Genomic_DNA"/>
</dbReference>
<evidence type="ECO:0000313" key="3">
    <source>
        <dbReference type="EMBL" id="MDB7932133.1"/>
    </source>
</evidence>
<evidence type="ECO:0000256" key="1">
    <source>
        <dbReference type="PROSITE-ProRule" id="PRU00339"/>
    </source>
</evidence>
<sequence length="350" mass="39687">MKKIIGMFFTLLLLFQLGACGQSTLTWEEQYDLGVRYLSDGNYEEAIIAFTAAIDIDPKRVESYVSMAEAYQQQEEYDLAREILMRGYEETKSERLQNILDAIEANTVLSSNRELQESMERLYQSLKNGDVSAAADEFENWIRLNGDDPNSSGENKEIDISYPGLIFDGEKFYAEKEYKGVGLLFDTFAKVYYGEQNNGTPDGNGILLATNTWFPDGGIQFYAQSGTWVHGLSVGQAEIIDSVTSKHSQEDFWGWQISCTYDNQEVMDTADVTQICVIDGEEHEFDFHVAHGKLISSEWNLNRITCQLHDNCRIGVNVDDVNSVFFANPWTWGGEMPMDLNFFGVFSWGT</sequence>
<proteinExistence type="predicted"/>
<keyword evidence="2" id="KW-0732">Signal</keyword>
<dbReference type="Pfam" id="PF14559">
    <property type="entry name" value="TPR_19"/>
    <property type="match status" value="1"/>
</dbReference>
<feature type="signal peptide" evidence="2">
    <location>
        <begin position="1"/>
        <end position="21"/>
    </location>
</feature>
<dbReference type="PROSITE" id="PS50005">
    <property type="entry name" value="TPR"/>
    <property type="match status" value="1"/>
</dbReference>
<organism evidence="3 4">
    <name type="scientific">Flavonifractor plautii</name>
    <name type="common">Fusobacterium plautii</name>
    <dbReference type="NCBI Taxonomy" id="292800"/>
    <lineage>
        <taxon>Bacteria</taxon>
        <taxon>Bacillati</taxon>
        <taxon>Bacillota</taxon>
        <taxon>Clostridia</taxon>
        <taxon>Eubacteriales</taxon>
        <taxon>Oscillospiraceae</taxon>
        <taxon>Flavonifractor</taxon>
    </lineage>
</organism>
<comment type="caution">
    <text evidence="3">The sequence shown here is derived from an EMBL/GenBank/DDBJ whole genome shotgun (WGS) entry which is preliminary data.</text>
</comment>
<dbReference type="SUPFAM" id="SSF48452">
    <property type="entry name" value="TPR-like"/>
    <property type="match status" value="1"/>
</dbReference>
<dbReference type="Gene3D" id="1.25.40.10">
    <property type="entry name" value="Tetratricopeptide repeat domain"/>
    <property type="match status" value="1"/>
</dbReference>
<accession>A0AAW6C9P4</accession>
<feature type="chain" id="PRO_5043834879" evidence="2">
    <location>
        <begin position="22"/>
        <end position="350"/>
    </location>
</feature>
<feature type="repeat" description="TPR" evidence="1">
    <location>
        <begin position="27"/>
        <end position="60"/>
    </location>
</feature>
<evidence type="ECO:0000256" key="2">
    <source>
        <dbReference type="SAM" id="SignalP"/>
    </source>
</evidence>
<reference evidence="3" key="1">
    <citation type="submission" date="2023-01" db="EMBL/GenBank/DDBJ databases">
        <title>Human gut microbiome strain richness.</title>
        <authorList>
            <person name="Chen-Liaw A."/>
        </authorList>
    </citation>
    <scope>NUCLEOTIDE SEQUENCE</scope>
    <source>
        <strain evidence="3">1001287st1_F4_1001285I_161205</strain>
    </source>
</reference>
<evidence type="ECO:0000313" key="4">
    <source>
        <dbReference type="Proteomes" id="UP001211173"/>
    </source>
</evidence>
<protein>
    <submittedName>
        <fullName evidence="3">Tetratricopeptide repeat protein</fullName>
    </submittedName>
</protein>
<dbReference type="SMART" id="SM00028">
    <property type="entry name" value="TPR"/>
    <property type="match status" value="2"/>
</dbReference>